<proteinExistence type="predicted"/>
<organism evidence="2">
    <name type="scientific">marine sediment metagenome</name>
    <dbReference type="NCBI Taxonomy" id="412755"/>
    <lineage>
        <taxon>unclassified sequences</taxon>
        <taxon>metagenomes</taxon>
        <taxon>ecological metagenomes</taxon>
    </lineage>
</organism>
<keyword evidence="1" id="KW-0812">Transmembrane</keyword>
<keyword evidence="1" id="KW-1133">Transmembrane helix</keyword>
<protein>
    <submittedName>
        <fullName evidence="2">Uncharacterized protein</fullName>
    </submittedName>
</protein>
<gene>
    <name evidence="2" type="ORF">S01H4_19459</name>
</gene>
<name>X0Z8A0_9ZZZZ</name>
<dbReference type="SUPFAM" id="SSF53850">
    <property type="entry name" value="Periplasmic binding protein-like II"/>
    <property type="match status" value="1"/>
</dbReference>
<feature type="non-terminal residue" evidence="2">
    <location>
        <position position="1"/>
    </location>
</feature>
<dbReference type="AlphaFoldDB" id="X0Z8A0"/>
<dbReference type="EMBL" id="BART01008680">
    <property type="protein sequence ID" value="GAG56588.1"/>
    <property type="molecule type" value="Genomic_DNA"/>
</dbReference>
<evidence type="ECO:0000313" key="2">
    <source>
        <dbReference type="EMBL" id="GAG56588.1"/>
    </source>
</evidence>
<dbReference type="NCBIfam" id="NF033507">
    <property type="entry name" value="Loki-CTERM"/>
    <property type="match status" value="1"/>
</dbReference>
<keyword evidence="1" id="KW-0472">Membrane</keyword>
<comment type="caution">
    <text evidence="2">The sequence shown here is derived from an EMBL/GenBank/DDBJ whole genome shotgun (WGS) entry which is preliminary data.</text>
</comment>
<evidence type="ECO:0000256" key="1">
    <source>
        <dbReference type="SAM" id="Phobius"/>
    </source>
</evidence>
<reference evidence="2" key="1">
    <citation type="journal article" date="2014" name="Front. Microbiol.">
        <title>High frequency of phylogenetically diverse reductive dehalogenase-homologous genes in deep subseafloor sedimentary metagenomes.</title>
        <authorList>
            <person name="Kawai M."/>
            <person name="Futagami T."/>
            <person name="Toyoda A."/>
            <person name="Takaki Y."/>
            <person name="Nishi S."/>
            <person name="Hori S."/>
            <person name="Arai W."/>
            <person name="Tsubouchi T."/>
            <person name="Morono Y."/>
            <person name="Uchiyama I."/>
            <person name="Ito T."/>
            <person name="Fujiyama A."/>
            <person name="Inagaki F."/>
            <person name="Takami H."/>
        </authorList>
    </citation>
    <scope>NUCLEOTIDE SEQUENCE</scope>
    <source>
        <strain evidence="2">Expedition CK06-06</strain>
    </source>
</reference>
<sequence length="150" mass="16333">GGAILAVPSVTTGDARDAAVNLTKFLGDQVAQEAELTEISNFPALTSVYASPPAGQEWIMNFTDQLPLTLSRPVHEDYPLISDVIADYFSDLMSCQKSVDDALAEMERDIEDIVGEPVPEPIIPGYSIAILVITTAFSIGLIIVFRRRHR</sequence>
<dbReference type="Gene3D" id="3.40.190.10">
    <property type="entry name" value="Periplasmic binding protein-like II"/>
    <property type="match status" value="2"/>
</dbReference>
<feature type="transmembrane region" description="Helical" evidence="1">
    <location>
        <begin position="126"/>
        <end position="145"/>
    </location>
</feature>
<accession>X0Z8A0</accession>